<dbReference type="EMBL" id="CASHTH010001043">
    <property type="protein sequence ID" value="CAI8010553.1"/>
    <property type="molecule type" value="Genomic_DNA"/>
</dbReference>
<name>A0AA35W716_GEOBA</name>
<keyword evidence="3" id="KW-1185">Reference proteome</keyword>
<protein>
    <submittedName>
        <fullName evidence="2">Uncharacterized protein</fullName>
    </submittedName>
</protein>
<accession>A0AA35W716</accession>
<evidence type="ECO:0000313" key="3">
    <source>
        <dbReference type="Proteomes" id="UP001174909"/>
    </source>
</evidence>
<reference evidence="2" key="1">
    <citation type="submission" date="2023-03" db="EMBL/GenBank/DDBJ databases">
        <authorList>
            <person name="Steffen K."/>
            <person name="Cardenas P."/>
        </authorList>
    </citation>
    <scope>NUCLEOTIDE SEQUENCE</scope>
</reference>
<dbReference type="Proteomes" id="UP001174909">
    <property type="component" value="Unassembled WGS sequence"/>
</dbReference>
<evidence type="ECO:0000313" key="2">
    <source>
        <dbReference type="EMBL" id="CAI8010553.1"/>
    </source>
</evidence>
<sequence length="29" mass="3161">MLNVETCWPTLPEPQPSPVKHGTVPVCAE</sequence>
<organism evidence="2 3">
    <name type="scientific">Geodia barretti</name>
    <name type="common">Barrett's horny sponge</name>
    <dbReference type="NCBI Taxonomy" id="519541"/>
    <lineage>
        <taxon>Eukaryota</taxon>
        <taxon>Metazoa</taxon>
        <taxon>Porifera</taxon>
        <taxon>Demospongiae</taxon>
        <taxon>Heteroscleromorpha</taxon>
        <taxon>Tetractinellida</taxon>
        <taxon>Astrophorina</taxon>
        <taxon>Geodiidae</taxon>
        <taxon>Geodia</taxon>
    </lineage>
</organism>
<feature type="region of interest" description="Disordered" evidence="1">
    <location>
        <begin position="1"/>
        <end position="29"/>
    </location>
</feature>
<feature type="non-terminal residue" evidence="2">
    <location>
        <position position="29"/>
    </location>
</feature>
<comment type="caution">
    <text evidence="2">The sequence shown here is derived from an EMBL/GenBank/DDBJ whole genome shotgun (WGS) entry which is preliminary data.</text>
</comment>
<gene>
    <name evidence="2" type="ORF">GBAR_LOCUS6947</name>
</gene>
<dbReference type="AlphaFoldDB" id="A0AA35W716"/>
<evidence type="ECO:0000256" key="1">
    <source>
        <dbReference type="SAM" id="MobiDB-lite"/>
    </source>
</evidence>
<proteinExistence type="predicted"/>